<sequence length="124" mass="14478">MKPSRKEHELPEALVEWGWKYHHLGIPTNEKMPGEKYLPQFKFYHSGFPTSPFGVEWMRFEKDSPIHSLIQKVPHLAFEVEDLDHELNTRNLKVITPPNPPTKGIRVAMIEHNGAPIELIEFEK</sequence>
<dbReference type="Gene3D" id="3.10.180.10">
    <property type="entry name" value="2,3-Dihydroxybiphenyl 1,2-Dioxygenase, domain 1"/>
    <property type="match status" value="1"/>
</dbReference>
<keyword evidence="2" id="KW-1185">Reference proteome</keyword>
<evidence type="ECO:0000313" key="2">
    <source>
        <dbReference type="Proteomes" id="UP000474630"/>
    </source>
</evidence>
<protein>
    <recommendedName>
        <fullName evidence="3">VOC domain-containing protein</fullName>
    </recommendedName>
</protein>
<accession>A0A6C0RF90</accession>
<organism evidence="1 2">
    <name type="scientific">Draconibacterium halophilum</name>
    <dbReference type="NCBI Taxonomy" id="2706887"/>
    <lineage>
        <taxon>Bacteria</taxon>
        <taxon>Pseudomonadati</taxon>
        <taxon>Bacteroidota</taxon>
        <taxon>Bacteroidia</taxon>
        <taxon>Marinilabiliales</taxon>
        <taxon>Prolixibacteraceae</taxon>
        <taxon>Draconibacterium</taxon>
    </lineage>
</organism>
<proteinExistence type="predicted"/>
<dbReference type="RefSeq" id="WP_163347082.1">
    <property type="nucleotide sequence ID" value="NZ_CP048409.1"/>
</dbReference>
<dbReference type="KEGG" id="drc:G0Q07_13860"/>
<dbReference type="EMBL" id="CP048409">
    <property type="protein sequence ID" value="QIA08737.1"/>
    <property type="molecule type" value="Genomic_DNA"/>
</dbReference>
<evidence type="ECO:0000313" key="1">
    <source>
        <dbReference type="EMBL" id="QIA08737.1"/>
    </source>
</evidence>
<dbReference type="AlphaFoldDB" id="A0A6C0RF90"/>
<gene>
    <name evidence="1" type="ORF">G0Q07_13860</name>
</gene>
<reference evidence="1 2" key="1">
    <citation type="submission" date="2020-02" db="EMBL/GenBank/DDBJ databases">
        <title>Genome sequencing for Draconibacterium sp. strain M1.</title>
        <authorList>
            <person name="Park S.-J."/>
        </authorList>
    </citation>
    <scope>NUCLEOTIDE SEQUENCE [LARGE SCALE GENOMIC DNA]</scope>
    <source>
        <strain evidence="1 2">M1</strain>
    </source>
</reference>
<dbReference type="InterPro" id="IPR029068">
    <property type="entry name" value="Glyas_Bleomycin-R_OHBP_Dase"/>
</dbReference>
<dbReference type="Proteomes" id="UP000474630">
    <property type="component" value="Chromosome"/>
</dbReference>
<evidence type="ECO:0008006" key="3">
    <source>
        <dbReference type="Google" id="ProtNLM"/>
    </source>
</evidence>
<name>A0A6C0RF90_9BACT</name>